<organism evidence="2 3">
    <name type="scientific">Coccidioides immitis H538.4</name>
    <dbReference type="NCBI Taxonomy" id="396776"/>
    <lineage>
        <taxon>Eukaryota</taxon>
        <taxon>Fungi</taxon>
        <taxon>Dikarya</taxon>
        <taxon>Ascomycota</taxon>
        <taxon>Pezizomycotina</taxon>
        <taxon>Eurotiomycetes</taxon>
        <taxon>Eurotiomycetidae</taxon>
        <taxon>Onygenales</taxon>
        <taxon>Onygenaceae</taxon>
        <taxon>Coccidioides</taxon>
    </lineage>
</organism>
<sequence>MVYAQGDPTVPELNPLLMEGIWLTNRAEHGTATVLRLVVGYICSVEGGRPLSGASRQAVQPVAGREPTADGRGQRQYRPFLGHGRRLLAFGKYQRSSPENGFQGQDHGCFKARPRGSRPITLRIL</sequence>
<evidence type="ECO:0000256" key="1">
    <source>
        <dbReference type="SAM" id="MobiDB-lite"/>
    </source>
</evidence>
<reference evidence="3" key="1">
    <citation type="journal article" date="2010" name="Genome Res.">
        <title>Population genomic sequencing of Coccidioides fungi reveals recent hybridization and transposon control.</title>
        <authorList>
            <person name="Neafsey D.E."/>
            <person name="Barker B.M."/>
            <person name="Sharpton T.J."/>
            <person name="Stajich J.E."/>
            <person name="Park D.J."/>
            <person name="Whiston E."/>
            <person name="Hung C.-Y."/>
            <person name="McMahan C."/>
            <person name="White J."/>
            <person name="Sykes S."/>
            <person name="Heiman D."/>
            <person name="Young S."/>
            <person name="Zeng Q."/>
            <person name="Abouelleil A."/>
            <person name="Aftuck L."/>
            <person name="Bessette D."/>
            <person name="Brown A."/>
            <person name="FitzGerald M."/>
            <person name="Lui A."/>
            <person name="Macdonald J.P."/>
            <person name="Priest M."/>
            <person name="Orbach M.J."/>
            <person name="Galgiani J.N."/>
            <person name="Kirkland T.N."/>
            <person name="Cole G.T."/>
            <person name="Birren B.W."/>
            <person name="Henn M.R."/>
            <person name="Taylor J.W."/>
            <person name="Rounsley S.D."/>
        </authorList>
    </citation>
    <scope>NUCLEOTIDE SEQUENCE [LARGE SCALE GENOMIC DNA]</scope>
    <source>
        <strain evidence="3">H538.4</strain>
    </source>
</reference>
<accession>A0A0J8S1K2</accession>
<dbReference type="AlphaFoldDB" id="A0A0J8S1K2"/>
<evidence type="ECO:0000313" key="3">
    <source>
        <dbReference type="Proteomes" id="UP000054563"/>
    </source>
</evidence>
<dbReference type="EMBL" id="DS017024">
    <property type="protein sequence ID" value="KMU90696.1"/>
    <property type="molecule type" value="Genomic_DNA"/>
</dbReference>
<feature type="region of interest" description="Disordered" evidence="1">
    <location>
        <begin position="51"/>
        <end position="77"/>
    </location>
</feature>
<gene>
    <name evidence="2" type="ORF">CIHG_08508</name>
</gene>
<dbReference type="Proteomes" id="UP000054563">
    <property type="component" value="Unassembled WGS sequence"/>
</dbReference>
<dbReference type="VEuPathDB" id="FungiDB:CIHG_08508"/>
<proteinExistence type="predicted"/>
<name>A0A0J8S1K2_COCIT</name>
<protein>
    <submittedName>
        <fullName evidence="2">Uncharacterized protein</fullName>
    </submittedName>
</protein>
<evidence type="ECO:0000313" key="2">
    <source>
        <dbReference type="EMBL" id="KMU90696.1"/>
    </source>
</evidence>